<dbReference type="InterPro" id="IPR029000">
    <property type="entry name" value="Cyclophilin-like_dom_sf"/>
</dbReference>
<evidence type="ECO:0000313" key="6">
    <source>
        <dbReference type="EMBL" id="MBK0392956.1"/>
    </source>
</evidence>
<dbReference type="InterPro" id="IPR002130">
    <property type="entry name" value="Cyclophilin-type_PPIase_dom"/>
</dbReference>
<organism evidence="6 7">
    <name type="scientific">Ramlibacter algicola</name>
    <dbReference type="NCBI Taxonomy" id="2795217"/>
    <lineage>
        <taxon>Bacteria</taxon>
        <taxon>Pseudomonadati</taxon>
        <taxon>Pseudomonadota</taxon>
        <taxon>Betaproteobacteria</taxon>
        <taxon>Burkholderiales</taxon>
        <taxon>Comamonadaceae</taxon>
        <taxon>Ramlibacter</taxon>
    </lineage>
</organism>
<evidence type="ECO:0000313" key="7">
    <source>
        <dbReference type="Proteomes" id="UP000617041"/>
    </source>
</evidence>
<keyword evidence="7" id="KW-1185">Reference proteome</keyword>
<feature type="chain" id="PRO_5038163217" description="Peptidyl-prolyl cis-trans isomerase" evidence="4">
    <location>
        <begin position="24"/>
        <end position="189"/>
    </location>
</feature>
<comment type="catalytic activity">
    <reaction evidence="4">
        <text>[protein]-peptidylproline (omega=180) = [protein]-peptidylproline (omega=0)</text>
        <dbReference type="Rhea" id="RHEA:16237"/>
        <dbReference type="Rhea" id="RHEA-COMP:10747"/>
        <dbReference type="Rhea" id="RHEA-COMP:10748"/>
        <dbReference type="ChEBI" id="CHEBI:83833"/>
        <dbReference type="ChEBI" id="CHEBI:83834"/>
        <dbReference type="EC" id="5.2.1.8"/>
    </reaction>
</comment>
<dbReference type="PRINTS" id="PR00153">
    <property type="entry name" value="CSAPPISMRASE"/>
</dbReference>
<feature type="domain" description="PPIase cyclophilin-type" evidence="5">
    <location>
        <begin position="33"/>
        <end position="187"/>
    </location>
</feature>
<sequence>MALVSRRAAAALLLCGAAAFAHAADAPRVKLATSMGDIVVEVYPDKAPKTAENFLTYVREKRYDGTIFHRVINGFMVQGGGYSKDLWEKPTRPPIPLEIRKDLPNARGTIAMARTPDPNSATGQFFINVVDNSARLGPREGSAGYAVFGKVVSGMEVVDKIKAVRTGPKGEHANVPLQPIVIESATLVK</sequence>
<evidence type="ECO:0000256" key="4">
    <source>
        <dbReference type="RuleBase" id="RU363019"/>
    </source>
</evidence>
<dbReference type="EC" id="5.2.1.8" evidence="4"/>
<dbReference type="EMBL" id="JAEDAO010000001">
    <property type="protein sequence ID" value="MBK0392956.1"/>
    <property type="molecule type" value="Genomic_DNA"/>
</dbReference>
<dbReference type="InterPro" id="IPR044665">
    <property type="entry name" value="E_coli_cyclophilin_A-like"/>
</dbReference>
<accession>A0A934Q160</accession>
<name>A0A934Q160_9BURK</name>
<dbReference type="PROSITE" id="PS50072">
    <property type="entry name" value="CSA_PPIASE_2"/>
    <property type="match status" value="1"/>
</dbReference>
<comment type="function">
    <text evidence="4">PPIases accelerate the folding of proteins. It catalyzes the cis-trans isomerization of proline imidic peptide bonds in oligopeptides.</text>
</comment>
<evidence type="ECO:0000256" key="1">
    <source>
        <dbReference type="ARBA" id="ARBA00007365"/>
    </source>
</evidence>
<dbReference type="CDD" id="cd01920">
    <property type="entry name" value="cyclophilin_EcCYP_like"/>
    <property type="match status" value="1"/>
</dbReference>
<dbReference type="Pfam" id="PF00160">
    <property type="entry name" value="Pro_isomerase"/>
    <property type="match status" value="1"/>
</dbReference>
<dbReference type="GO" id="GO:0006457">
    <property type="term" value="P:protein folding"/>
    <property type="evidence" value="ECO:0007669"/>
    <property type="project" value="InterPro"/>
</dbReference>
<evidence type="ECO:0000256" key="2">
    <source>
        <dbReference type="ARBA" id="ARBA00023110"/>
    </source>
</evidence>
<dbReference type="PANTHER" id="PTHR43246">
    <property type="entry name" value="PEPTIDYL-PROLYL CIS-TRANS ISOMERASE CYP38, CHLOROPLASTIC"/>
    <property type="match status" value="1"/>
</dbReference>
<dbReference type="Proteomes" id="UP000617041">
    <property type="component" value="Unassembled WGS sequence"/>
</dbReference>
<evidence type="ECO:0000256" key="3">
    <source>
        <dbReference type="ARBA" id="ARBA00023235"/>
    </source>
</evidence>
<dbReference type="AlphaFoldDB" id="A0A934Q160"/>
<dbReference type="RefSeq" id="WP_200787888.1">
    <property type="nucleotide sequence ID" value="NZ_JAEDAO010000001.1"/>
</dbReference>
<protein>
    <recommendedName>
        <fullName evidence="4">Peptidyl-prolyl cis-trans isomerase</fullName>
        <shortName evidence="4">PPIase</shortName>
        <ecNumber evidence="4">5.2.1.8</ecNumber>
    </recommendedName>
</protein>
<dbReference type="Gene3D" id="2.40.100.10">
    <property type="entry name" value="Cyclophilin-like"/>
    <property type="match status" value="1"/>
</dbReference>
<evidence type="ECO:0000259" key="5">
    <source>
        <dbReference type="PROSITE" id="PS50072"/>
    </source>
</evidence>
<feature type="signal peptide" evidence="4">
    <location>
        <begin position="1"/>
        <end position="23"/>
    </location>
</feature>
<proteinExistence type="inferred from homology"/>
<reference evidence="6" key="1">
    <citation type="submission" date="2020-12" db="EMBL/GenBank/DDBJ databases">
        <title>Ramlibacter sp. nov., isolated from a freshwater alga, Cryptomonas.</title>
        <authorList>
            <person name="Kim H.M."/>
            <person name="Jeon C.O."/>
        </authorList>
    </citation>
    <scope>NUCLEOTIDE SEQUENCE</scope>
    <source>
        <strain evidence="6">CrO1</strain>
    </source>
</reference>
<keyword evidence="4" id="KW-0732">Signal</keyword>
<comment type="similarity">
    <text evidence="1 4">Belongs to the cyclophilin-type PPIase family.</text>
</comment>
<dbReference type="InterPro" id="IPR020892">
    <property type="entry name" value="Cyclophilin-type_PPIase_CS"/>
</dbReference>
<keyword evidence="3 4" id="KW-0413">Isomerase</keyword>
<keyword evidence="2 4" id="KW-0697">Rotamase</keyword>
<dbReference type="GO" id="GO:0003755">
    <property type="term" value="F:peptidyl-prolyl cis-trans isomerase activity"/>
    <property type="evidence" value="ECO:0007669"/>
    <property type="project" value="UniProtKB-UniRule"/>
</dbReference>
<gene>
    <name evidence="6" type="ORF">I8E28_10155</name>
</gene>
<dbReference type="PROSITE" id="PS00170">
    <property type="entry name" value="CSA_PPIASE_1"/>
    <property type="match status" value="1"/>
</dbReference>
<dbReference type="SUPFAM" id="SSF50891">
    <property type="entry name" value="Cyclophilin-like"/>
    <property type="match status" value="1"/>
</dbReference>
<comment type="caution">
    <text evidence="6">The sequence shown here is derived from an EMBL/GenBank/DDBJ whole genome shotgun (WGS) entry which is preliminary data.</text>
</comment>